<dbReference type="PIRSF" id="PIRSF001455">
    <property type="entry name" value="DHQ_synth"/>
    <property type="match status" value="1"/>
</dbReference>
<evidence type="ECO:0000256" key="2">
    <source>
        <dbReference type="ARBA" id="ARBA00001941"/>
    </source>
</evidence>
<evidence type="ECO:0000256" key="7">
    <source>
        <dbReference type="ARBA" id="ARBA00023239"/>
    </source>
</evidence>
<dbReference type="InterPro" id="IPR050071">
    <property type="entry name" value="Dehydroquinate_synthase"/>
</dbReference>
<comment type="caution">
    <text evidence="11">The sequence shown here is derived from an EMBL/GenBank/DDBJ whole genome shotgun (WGS) entry which is preliminary data.</text>
</comment>
<dbReference type="EMBL" id="JADKFW010000010">
    <property type="protein sequence ID" value="MBK9718438.1"/>
    <property type="molecule type" value="Genomic_DNA"/>
</dbReference>
<evidence type="ECO:0000256" key="3">
    <source>
        <dbReference type="ARBA" id="ARBA00022605"/>
    </source>
</evidence>
<dbReference type="Gene3D" id="1.20.1090.10">
    <property type="entry name" value="Dehydroquinate synthase-like - alpha domain"/>
    <property type="match status" value="1"/>
</dbReference>
<comment type="cofactor">
    <cofactor evidence="1">
        <name>NAD(+)</name>
        <dbReference type="ChEBI" id="CHEBI:57540"/>
    </cofactor>
</comment>
<dbReference type="CDD" id="cd08195">
    <property type="entry name" value="DHQS"/>
    <property type="match status" value="1"/>
</dbReference>
<keyword evidence="8" id="KW-0170">Cobalt</keyword>
<dbReference type="GO" id="GO:0003856">
    <property type="term" value="F:3-dehydroquinate synthase activity"/>
    <property type="evidence" value="ECO:0007669"/>
    <property type="project" value="TreeGrafter"/>
</dbReference>
<proteinExistence type="predicted"/>
<dbReference type="InterPro" id="IPR030960">
    <property type="entry name" value="DHQS/DOIS_N"/>
</dbReference>
<dbReference type="InterPro" id="IPR030963">
    <property type="entry name" value="DHQ_synth_fam"/>
</dbReference>
<dbReference type="SUPFAM" id="SSF56796">
    <property type="entry name" value="Dehydroquinate synthase-like"/>
    <property type="match status" value="1"/>
</dbReference>
<dbReference type="GO" id="GO:0008652">
    <property type="term" value="P:amino acid biosynthetic process"/>
    <property type="evidence" value="ECO:0007669"/>
    <property type="project" value="UniProtKB-KW"/>
</dbReference>
<organism evidence="11 12">
    <name type="scientific">Candidatus Defluviibacterium haderslevense</name>
    <dbReference type="NCBI Taxonomy" id="2981993"/>
    <lineage>
        <taxon>Bacteria</taxon>
        <taxon>Pseudomonadati</taxon>
        <taxon>Bacteroidota</taxon>
        <taxon>Saprospiria</taxon>
        <taxon>Saprospirales</taxon>
        <taxon>Saprospiraceae</taxon>
        <taxon>Candidatus Defluviibacterium</taxon>
    </lineage>
</organism>
<dbReference type="InterPro" id="IPR056179">
    <property type="entry name" value="DHQS_C"/>
</dbReference>
<dbReference type="GO" id="GO:0009073">
    <property type="term" value="P:aromatic amino acid family biosynthetic process"/>
    <property type="evidence" value="ECO:0007669"/>
    <property type="project" value="UniProtKB-KW"/>
</dbReference>
<evidence type="ECO:0000256" key="1">
    <source>
        <dbReference type="ARBA" id="ARBA00001911"/>
    </source>
</evidence>
<gene>
    <name evidence="11" type="ORF">IPO85_13195</name>
</gene>
<keyword evidence="3" id="KW-0028">Amino-acid biosynthesis</keyword>
<evidence type="ECO:0000313" key="12">
    <source>
        <dbReference type="Proteomes" id="UP000808349"/>
    </source>
</evidence>
<feature type="domain" description="3-dehydroquinate synthase N-terminal" evidence="9">
    <location>
        <begin position="61"/>
        <end position="173"/>
    </location>
</feature>
<keyword evidence="4" id="KW-0479">Metal-binding</keyword>
<keyword evidence="6" id="KW-0057">Aromatic amino acid biosynthesis</keyword>
<evidence type="ECO:0000256" key="6">
    <source>
        <dbReference type="ARBA" id="ARBA00023141"/>
    </source>
</evidence>
<name>A0A9D7XI91_9BACT</name>
<dbReference type="Proteomes" id="UP000808349">
    <property type="component" value="Unassembled WGS sequence"/>
</dbReference>
<dbReference type="Gene3D" id="3.40.50.1970">
    <property type="match status" value="1"/>
</dbReference>
<keyword evidence="5" id="KW-0520">NAD</keyword>
<dbReference type="AlphaFoldDB" id="A0A9D7XI91"/>
<comment type="cofactor">
    <cofactor evidence="2">
        <name>Co(2+)</name>
        <dbReference type="ChEBI" id="CHEBI:48828"/>
    </cofactor>
</comment>
<feature type="domain" description="3-dehydroquinate synthase C-terminal" evidence="10">
    <location>
        <begin position="175"/>
        <end position="317"/>
    </location>
</feature>
<reference evidence="11 12" key="1">
    <citation type="submission" date="2020-10" db="EMBL/GenBank/DDBJ databases">
        <title>Connecting structure to function with the recovery of over 1000 high-quality activated sludge metagenome-assembled genomes encoding full-length rRNA genes using long-read sequencing.</title>
        <authorList>
            <person name="Singleton C.M."/>
            <person name="Petriglieri F."/>
            <person name="Kristensen J.M."/>
            <person name="Kirkegaard R.H."/>
            <person name="Michaelsen T.Y."/>
            <person name="Andersen M.H."/>
            <person name="Karst S.M."/>
            <person name="Dueholm M.S."/>
            <person name="Nielsen P.H."/>
            <person name="Albertsen M."/>
        </authorList>
    </citation>
    <scope>NUCLEOTIDE SEQUENCE [LARGE SCALE GENOMIC DNA]</scope>
    <source>
        <strain evidence="11">Ribe_18-Q3-R11-54_BAT3C.373</strain>
    </source>
</reference>
<evidence type="ECO:0000313" key="11">
    <source>
        <dbReference type="EMBL" id="MBK9718438.1"/>
    </source>
</evidence>
<evidence type="ECO:0000259" key="9">
    <source>
        <dbReference type="Pfam" id="PF01761"/>
    </source>
</evidence>
<sequence>MIQKTQPDNPQLFFQNPWDRWTSYLQMCDYSKIFIISDSNTNQHCVPYFYQKTGLSDCPQYSIQAGESSKNLSTCEHIWEFCLNNQIDRNSLIIALGGGVVCDITGFCASSLLRGIDFIYIPTSLMAMSDAAHGGKNGINFKGFKNQIGLFNAPKAVLIDTTFLETLPDRHLKNGYVEMIKHAFIDNPPYWEELCDYPWPLDTETLKSYLKKSIRTKMDIVDLDFHEKGPRKMLNFGHTYGHAIESMALADGTDILHGEAIALGMLYEAWLSDQLFNWKSHWLAKFTTLLKPFLPTFTVPLDRVDDLIYWMNGDKKKSNHKIGFSLLEVPGKGRVDIDVKPELIIKSLEYYNII</sequence>
<protein>
    <submittedName>
        <fullName evidence="11">3-dehydroquinate synthase</fullName>
    </submittedName>
</protein>
<keyword evidence="7" id="KW-0456">Lyase</keyword>
<evidence type="ECO:0000256" key="4">
    <source>
        <dbReference type="ARBA" id="ARBA00022723"/>
    </source>
</evidence>
<evidence type="ECO:0000256" key="8">
    <source>
        <dbReference type="ARBA" id="ARBA00023285"/>
    </source>
</evidence>
<evidence type="ECO:0000256" key="5">
    <source>
        <dbReference type="ARBA" id="ARBA00023027"/>
    </source>
</evidence>
<evidence type="ECO:0000259" key="10">
    <source>
        <dbReference type="Pfam" id="PF24621"/>
    </source>
</evidence>
<dbReference type="Pfam" id="PF01761">
    <property type="entry name" value="DHQ_synthase"/>
    <property type="match status" value="1"/>
</dbReference>
<accession>A0A9D7XI91</accession>
<dbReference type="PANTHER" id="PTHR43622">
    <property type="entry name" value="3-DEHYDROQUINATE SYNTHASE"/>
    <property type="match status" value="1"/>
</dbReference>
<dbReference type="Pfam" id="PF24621">
    <property type="entry name" value="DHQS_C"/>
    <property type="match status" value="1"/>
</dbReference>
<dbReference type="PANTHER" id="PTHR43622:SF7">
    <property type="entry name" value="3-DEHYDROQUINATE SYNTHASE, CHLOROPLASTIC"/>
    <property type="match status" value="1"/>
</dbReference>
<dbReference type="GO" id="GO:0046872">
    <property type="term" value="F:metal ion binding"/>
    <property type="evidence" value="ECO:0007669"/>
    <property type="project" value="UniProtKB-KW"/>
</dbReference>